<dbReference type="EMBL" id="KV722467">
    <property type="protein sequence ID" value="OCH87951.1"/>
    <property type="molecule type" value="Genomic_DNA"/>
</dbReference>
<proteinExistence type="predicted"/>
<evidence type="ECO:0000313" key="1">
    <source>
        <dbReference type="EMBL" id="OCH87951.1"/>
    </source>
</evidence>
<sequence length="201" mass="22617">MDAKYLEYLLDVHNSSHCACKNSDVASIQMWIGPIWLLYSRRSHALENLRISVDVNFLFTDASACIAALQCCDSLRALCIEMESSRFPLVCDILFALLLPRLTMTHLIMKHFPPLMMPGGHGCDIIHRTLLDGVGAFIKSLDDCSLQLPHNTTINVVIAIDGYRWTIDHAIVKEQALLVCGRFTLHGTLSRNDIHVPFEVR</sequence>
<gene>
    <name evidence="1" type="ORF">OBBRIDRAFT_117743</name>
</gene>
<reference evidence="1 2" key="1">
    <citation type="submission" date="2016-07" db="EMBL/GenBank/DDBJ databases">
        <title>Draft genome of the white-rot fungus Obba rivulosa 3A-2.</title>
        <authorList>
            <consortium name="DOE Joint Genome Institute"/>
            <person name="Miettinen O."/>
            <person name="Riley R."/>
            <person name="Acob R."/>
            <person name="Barry K."/>
            <person name="Cullen D."/>
            <person name="De Vries R."/>
            <person name="Hainaut M."/>
            <person name="Hatakka A."/>
            <person name="Henrissat B."/>
            <person name="Hilden K."/>
            <person name="Kuo R."/>
            <person name="Labutti K."/>
            <person name="Lipzen A."/>
            <person name="Makela M.R."/>
            <person name="Sandor L."/>
            <person name="Spatafora J.W."/>
            <person name="Grigoriev I.V."/>
            <person name="Hibbett D.S."/>
        </authorList>
    </citation>
    <scope>NUCLEOTIDE SEQUENCE [LARGE SCALE GENOMIC DNA]</scope>
    <source>
        <strain evidence="1 2">3A-2</strain>
    </source>
</reference>
<dbReference type="Proteomes" id="UP000250043">
    <property type="component" value="Unassembled WGS sequence"/>
</dbReference>
<organism evidence="1 2">
    <name type="scientific">Obba rivulosa</name>
    <dbReference type="NCBI Taxonomy" id="1052685"/>
    <lineage>
        <taxon>Eukaryota</taxon>
        <taxon>Fungi</taxon>
        <taxon>Dikarya</taxon>
        <taxon>Basidiomycota</taxon>
        <taxon>Agaricomycotina</taxon>
        <taxon>Agaricomycetes</taxon>
        <taxon>Polyporales</taxon>
        <taxon>Gelatoporiaceae</taxon>
        <taxon>Obba</taxon>
    </lineage>
</organism>
<keyword evidence="2" id="KW-1185">Reference proteome</keyword>
<name>A0A8E2ANX4_9APHY</name>
<evidence type="ECO:0000313" key="2">
    <source>
        <dbReference type="Proteomes" id="UP000250043"/>
    </source>
</evidence>
<accession>A0A8E2ANX4</accession>
<dbReference type="AlphaFoldDB" id="A0A8E2ANX4"/>
<protein>
    <submittedName>
        <fullName evidence="1">Uncharacterized protein</fullName>
    </submittedName>
</protein>